<feature type="repeat" description="TPR" evidence="1">
    <location>
        <begin position="557"/>
        <end position="590"/>
    </location>
</feature>
<evidence type="ECO:0000256" key="2">
    <source>
        <dbReference type="SAM" id="Coils"/>
    </source>
</evidence>
<feature type="repeat" description="TPR" evidence="1">
    <location>
        <begin position="842"/>
        <end position="875"/>
    </location>
</feature>
<feature type="repeat" description="TPR" evidence="1">
    <location>
        <begin position="597"/>
        <end position="630"/>
    </location>
</feature>
<feature type="repeat" description="TPR" evidence="1">
    <location>
        <begin position="922"/>
        <end position="955"/>
    </location>
</feature>
<dbReference type="SUPFAM" id="SSF48452">
    <property type="entry name" value="TPR-like"/>
    <property type="match status" value="7"/>
</dbReference>
<protein>
    <submittedName>
        <fullName evidence="4">DUF2225 domain-containing protein</fullName>
    </submittedName>
</protein>
<evidence type="ECO:0000313" key="4">
    <source>
        <dbReference type="EMBL" id="MBE9144305.1"/>
    </source>
</evidence>
<feature type="repeat" description="TPR" evidence="1">
    <location>
        <begin position="717"/>
        <end position="750"/>
    </location>
</feature>
<evidence type="ECO:0000259" key="3">
    <source>
        <dbReference type="Pfam" id="PF12770"/>
    </source>
</evidence>
<accession>A0ABR9UCX6</accession>
<gene>
    <name evidence="4" type="ORF">IQ236_13925</name>
</gene>
<name>A0ABR9UCX6_9CYAN</name>
<evidence type="ECO:0000313" key="5">
    <source>
        <dbReference type="Proteomes" id="UP000640725"/>
    </source>
</evidence>
<dbReference type="InterPro" id="IPR024983">
    <property type="entry name" value="CHAT_dom"/>
</dbReference>
<feature type="repeat" description="TPR" evidence="1">
    <location>
        <begin position="962"/>
        <end position="995"/>
    </location>
</feature>
<dbReference type="Proteomes" id="UP000640725">
    <property type="component" value="Unassembled WGS sequence"/>
</dbReference>
<dbReference type="EMBL" id="JADEWU010000029">
    <property type="protein sequence ID" value="MBE9144305.1"/>
    <property type="molecule type" value="Genomic_DNA"/>
</dbReference>
<keyword evidence="5" id="KW-1185">Reference proteome</keyword>
<dbReference type="InterPro" id="IPR019734">
    <property type="entry name" value="TPR_rpt"/>
</dbReference>
<feature type="repeat" description="TPR" evidence="1">
    <location>
        <begin position="1004"/>
        <end position="1037"/>
    </location>
</feature>
<sequence>MRNISTNLIKQSIRLSLTFWVYLVLLSEVGTAESSHQNAPRLQPSEIRSQIDQTSTEAQQLVNEAEKLTQKKNIPSQLEALKKWSEARLKWQQLGDKSQEALTLLKLAEIYKNIGATAPALERYTEALSLYRELGNRLQEALILSEIGNTYIANLEQGKEEEQFSFEHDLFIDSRLSQLRLTQQHRDSKIPLEFYQQSLKIYQEMNHLSGEASLLNAMARSRYLHDDEEDQQKLLEKSLAIYQQIGDQKGQALVLGHLSELHLINYRNEQVGWDLFNQALALYQKNNESFDNQDVTGHQGEAKLLSVAADYWGSNNQEKTLEFYNQSLKIYQEIGDKQGEAITLTRIADYYHSLENREKQLEFYTQALGIYQEIGDAVGEAKILDRLGLMYFRLGEVDKALEFYKQELGTLQKVSDFYTKIGDEQQALIFDYRQPIILFNLATIYSQLKDEAQEKEVYHQAQRIYQKWQDDQGEASFLIKIAERYGEQENSEKMLEYFNQAVTVYREMGNLEAEANLLRDKISLIYFARLRDFEKGLNSLNQALEIYQTIGNLEKTAKTLAQLGDFYLKLENPEKAVEFYNKAVLIYQEMNNFSDQAYTLRLVGKLYYELGKKQQALEVFQQAGNVVQEKGDIEQSVKILIQIASDYQELGDKTIAIEFYNQVIPILQKSGNYQQEASILRTIGQLYYELENSNKALETFNQARNVYQKKGDKSGEAWTIYEIGKTYTILGEFQTALDFYQQALAIYEEEADANFREERTLDLLIRISRIYAYMGDSETAIEYCKQSLTNAQNFPQSKIVRRSEMFREIGKLCYQIGDPKKALDSFNQYGTIYQNLGSDREVVGLIRIGEDYAKLGESKQAIEFFNRARRIYQKSGFSEGETDTLISIARIYYYSTNYQQALDYFNQGLRVAQTINNQSQEASILTQMGDTYSQLKDEEKALEFYNRAKKIYQELGNYRQQTNILNKIGEVYQQLGNLKKALEIYQQALKLSQENDARSASDSLWISINIARIYSKLGEFDKAVKFLQQAIDSNQKLNPSLYREMGKVYSKLGEFEKALQFFNKSLNLQRDNYPELQAENRLGIAVVEQQRGNLEEALTQIKIAISLIEETRSRKFSLEERLEFFASKQDYYEFYIDLLMELHQQNPSKGYDAEALNISERSKARSLLELLNEANTDIRKGVDPQLVIQERSLQQQLDAVEQRRVEVYKSEKDTEEEQTTIEQERQYLLRKYEEVQTKIRETSPSYAALTQPQPLTLEQIQQQILDENTLLLQYSLGEKRSFLWAVTKESMTSYELPPKALIEQATRLFFTGVVNRRSTSENISKASESLSQMILAPVASQLKNKRLAIVSDGILHYLPLNALSVPINSSKKTDYFPLVLNHEIVNLPSASTLSLLRQDAEKREPAPKSLAIFADPVFSSDDTRLQTPMSTRSETWEQYNINRSARQLDIGVWQRLPGTRTEAEAILALVPKSGSISTFDFATNRAIATAPQLNQYKVIHFATHGLLNSVNPELSGIVLSMIDQQGNPINGFLRLHDIFNLNLSADLVVLSACKTGLGKQVRGEGLVGLTRGFMYAGTPRVLVSLWNVDDAATAELMTRFYRLLFKEKLSPTQALRRAQLEMQTETQWKSPYYWAAFTLQGEWR</sequence>
<feature type="repeat" description="TPR" evidence="1">
    <location>
        <begin position="882"/>
        <end position="915"/>
    </location>
</feature>
<dbReference type="PANTHER" id="PTHR10098">
    <property type="entry name" value="RAPSYN-RELATED"/>
    <property type="match status" value="1"/>
</dbReference>
<feature type="coiled-coil region" evidence="2">
    <location>
        <begin position="935"/>
        <end position="995"/>
    </location>
</feature>
<dbReference type="Pfam" id="PF13424">
    <property type="entry name" value="TPR_12"/>
    <property type="match status" value="4"/>
</dbReference>
<dbReference type="Pfam" id="PF12770">
    <property type="entry name" value="CHAT"/>
    <property type="match status" value="1"/>
</dbReference>
<organism evidence="4 5">
    <name type="scientific">Planktothrix mougeotii LEGE 06226</name>
    <dbReference type="NCBI Taxonomy" id="1828728"/>
    <lineage>
        <taxon>Bacteria</taxon>
        <taxon>Bacillati</taxon>
        <taxon>Cyanobacteriota</taxon>
        <taxon>Cyanophyceae</taxon>
        <taxon>Oscillatoriophycideae</taxon>
        <taxon>Oscillatoriales</taxon>
        <taxon>Microcoleaceae</taxon>
        <taxon>Planktothrix</taxon>
    </lineage>
</organism>
<evidence type="ECO:0000256" key="1">
    <source>
        <dbReference type="PROSITE-ProRule" id="PRU00339"/>
    </source>
</evidence>
<keyword evidence="2" id="KW-0175">Coiled coil</keyword>
<dbReference type="PROSITE" id="PS50005">
    <property type="entry name" value="TPR"/>
    <property type="match status" value="11"/>
</dbReference>
<dbReference type="PANTHER" id="PTHR10098:SF108">
    <property type="entry name" value="TETRATRICOPEPTIDE REPEAT PROTEIN 28"/>
    <property type="match status" value="1"/>
</dbReference>
<feature type="repeat" description="TPR" evidence="1">
    <location>
        <begin position="381"/>
        <end position="414"/>
    </location>
</feature>
<dbReference type="InterPro" id="IPR011990">
    <property type="entry name" value="TPR-like_helical_dom_sf"/>
</dbReference>
<dbReference type="SMART" id="SM00028">
    <property type="entry name" value="TPR"/>
    <property type="match status" value="20"/>
</dbReference>
<dbReference type="Gene3D" id="1.25.40.10">
    <property type="entry name" value="Tetratricopeptide repeat domain"/>
    <property type="match status" value="8"/>
</dbReference>
<keyword evidence="1" id="KW-0802">TPR repeat</keyword>
<proteinExistence type="predicted"/>
<dbReference type="PROSITE" id="PS50293">
    <property type="entry name" value="TPR_REGION"/>
    <property type="match status" value="2"/>
</dbReference>
<reference evidence="4 5" key="1">
    <citation type="submission" date="2020-10" db="EMBL/GenBank/DDBJ databases">
        <authorList>
            <person name="Castelo-Branco R."/>
            <person name="Eusebio N."/>
            <person name="Adriana R."/>
            <person name="Vieira A."/>
            <person name="Brugerolle De Fraissinette N."/>
            <person name="Rezende De Castro R."/>
            <person name="Schneider M.P."/>
            <person name="Vasconcelos V."/>
            <person name="Leao P.N."/>
        </authorList>
    </citation>
    <scope>NUCLEOTIDE SEQUENCE [LARGE SCALE GENOMIC DNA]</scope>
    <source>
        <strain evidence="4 5">LEGE 06226</strain>
    </source>
</reference>
<dbReference type="Pfam" id="PF14938">
    <property type="entry name" value="SNAP"/>
    <property type="match status" value="1"/>
</dbReference>
<dbReference type="RefSeq" id="WP_193869810.1">
    <property type="nucleotide sequence ID" value="NZ_JADEWU010000029.1"/>
</dbReference>
<feature type="repeat" description="TPR" evidence="1">
    <location>
        <begin position="1039"/>
        <end position="1072"/>
    </location>
</feature>
<feature type="domain" description="CHAT" evidence="3">
    <location>
        <begin position="1326"/>
        <end position="1642"/>
    </location>
</feature>
<feature type="repeat" description="TPR" evidence="1">
    <location>
        <begin position="677"/>
        <end position="710"/>
    </location>
</feature>
<comment type="caution">
    <text evidence="4">The sequence shown here is derived from an EMBL/GenBank/DDBJ whole genome shotgun (WGS) entry which is preliminary data.</text>
</comment>
<dbReference type="Pfam" id="PF13181">
    <property type="entry name" value="TPR_8"/>
    <property type="match status" value="3"/>
</dbReference>